<dbReference type="Gene3D" id="1.10.560.10">
    <property type="entry name" value="GroEL-like equatorial domain"/>
    <property type="match status" value="1"/>
</dbReference>
<dbReference type="EMBL" id="JAQQBS010000002">
    <property type="protein sequence ID" value="KAK0172442.1"/>
    <property type="molecule type" value="Genomic_DNA"/>
</dbReference>
<comment type="caution">
    <text evidence="1">The sequence shown here is derived from an EMBL/GenBank/DDBJ whole genome shotgun (WGS) entry which is preliminary data.</text>
</comment>
<reference evidence="1" key="1">
    <citation type="journal article" date="2023" name="bioRxiv">
        <title>Scaffold-level genome assemblies of two parasitoid biocontrol wasps reveal the parthenogenesis mechanism and an associated novel virus.</title>
        <authorList>
            <person name="Inwood S."/>
            <person name="Skelly J."/>
            <person name="Guhlin J."/>
            <person name="Harrop T."/>
            <person name="Goldson S."/>
            <person name="Dearden P."/>
        </authorList>
    </citation>
    <scope>NUCLEOTIDE SEQUENCE</scope>
    <source>
        <strain evidence="1">Irish</strain>
        <tissue evidence="1">Whole body</tissue>
    </source>
</reference>
<dbReference type="AlphaFoldDB" id="A0AA39FMP1"/>
<protein>
    <submittedName>
        <fullName evidence="1">Uncharacterized protein</fullName>
    </submittedName>
</protein>
<evidence type="ECO:0000313" key="1">
    <source>
        <dbReference type="EMBL" id="KAK0172442.1"/>
    </source>
</evidence>
<dbReference type="SUPFAM" id="SSF48592">
    <property type="entry name" value="GroEL equatorial domain-like"/>
    <property type="match status" value="1"/>
</dbReference>
<keyword evidence="2" id="KW-1185">Reference proteome</keyword>
<evidence type="ECO:0000313" key="2">
    <source>
        <dbReference type="Proteomes" id="UP001168990"/>
    </source>
</evidence>
<reference evidence="1" key="2">
    <citation type="submission" date="2023-03" db="EMBL/GenBank/DDBJ databases">
        <authorList>
            <person name="Inwood S.N."/>
            <person name="Skelly J.G."/>
            <person name="Guhlin J."/>
            <person name="Harrop T.W.R."/>
            <person name="Goldson S.G."/>
            <person name="Dearden P.K."/>
        </authorList>
    </citation>
    <scope>NUCLEOTIDE SEQUENCE</scope>
    <source>
        <strain evidence="1">Irish</strain>
        <tissue evidence="1">Whole body</tissue>
    </source>
</reference>
<sequence length="87" mass="10000">MNINFEMMAIPRSITFDKYGHPFITLKDQANQKHLTGTGAIKHLFHWEQKFLDKLMISSDGDVTVTNYGATIFKNMDVDHKLAKLMV</sequence>
<gene>
    <name evidence="1" type="ORF">PV328_005758</name>
</gene>
<accession>A0AA39FMP1</accession>
<name>A0AA39FMP1_9HYME</name>
<dbReference type="InterPro" id="IPR027413">
    <property type="entry name" value="GROEL-like_equatorial_sf"/>
</dbReference>
<proteinExistence type="predicted"/>
<organism evidence="1 2">
    <name type="scientific">Microctonus aethiopoides</name>
    <dbReference type="NCBI Taxonomy" id="144406"/>
    <lineage>
        <taxon>Eukaryota</taxon>
        <taxon>Metazoa</taxon>
        <taxon>Ecdysozoa</taxon>
        <taxon>Arthropoda</taxon>
        <taxon>Hexapoda</taxon>
        <taxon>Insecta</taxon>
        <taxon>Pterygota</taxon>
        <taxon>Neoptera</taxon>
        <taxon>Endopterygota</taxon>
        <taxon>Hymenoptera</taxon>
        <taxon>Apocrita</taxon>
        <taxon>Ichneumonoidea</taxon>
        <taxon>Braconidae</taxon>
        <taxon>Euphorinae</taxon>
        <taxon>Microctonus</taxon>
    </lineage>
</organism>
<dbReference type="Proteomes" id="UP001168990">
    <property type="component" value="Unassembled WGS sequence"/>
</dbReference>